<feature type="compositionally biased region" description="Basic residues" evidence="1">
    <location>
        <begin position="920"/>
        <end position="930"/>
    </location>
</feature>
<proteinExistence type="predicted"/>
<feature type="region of interest" description="Disordered" evidence="1">
    <location>
        <begin position="1"/>
        <end position="22"/>
    </location>
</feature>
<dbReference type="Pfam" id="PF18812">
    <property type="entry name" value="PBECR3"/>
    <property type="match status" value="1"/>
</dbReference>
<sequence length="974" mass="103023">MADNTALFETPEPLTDADNVGPSYVDYRTQAADDALIGEARRRAQALTASQPSGEAGPQEAVPDDSVRPMTQAEAMGAGGLQRIGQFAVAAGKDIGNFVTHPTELPRAIWYGLQKSAAALLSLPLEAGAAIDRLEFEHGLISEETVKKHQRWIEAIKAAPDADTFLNVRPPETVTGNLVSGAVQFISVAGRAATEIKALGASAPIVNAGASFISATTAFQGSEDSLAEWIQSNPKYANFVTEFLASDADDSEAVKRLKNGLEAVLGGVLFDGFLAGLKMLKAGRAAGMAKAQEDAAPLPPQAELPELKPEHLQGLGDPDAPLVQVIEDAAGTVQKAADNPAVPAVLSEALGVTKPSIAVGEARYTTRGDQRFVQLASGTDDLGEIPAEASKIIRREAGPIRLPEGRQDPATGKGFGEVHIEAGHGIQIRNYGYDDAASFAADVAANYRSIYDAGKGRLFLVKPNGMSKIAVIELKPVPGGPNAFEAHWEVETAAIYRPEFFDSKKLLWQRPGPGNSSTGESRATGENPFNPGDQSKAIIDSSSAAHNAPTLALDELTIPDLRQNLRTSFAQASEGPPKGKQSLVLGPVTTEGAQRINALLAEKGIKADVSGYVHEVDAYAARHAFKEHGSVKSEAPRGQLQVTSEDWALIPDILAAPDRVKSIGKTKIGRDLIGCSKQVNGHVLYVEEVRTGRNTLMAVSMRKYQGKLEELQDTGTEQSVGGRVNAGAPTETLYVRNASPSSNIYNHKAHINWGRIESGDDIQSVLTDLTDAFPDDVPLAQRGVASKEATQSVAEALGMSVDDVLKQRKGVDFTPEQTQAAGRLLTASQETLIKVAGKAAEPGATAMEQYVFRRMLATHYAIQAEVLGAGGKSAPALDAWSLAAGTGQARMRALEQRLAAGGGGEARARPTTLSCASCAARRRSRGRRAPTRTAAGPRGPASSRRLLGRKRACRCRVRGRRSARAYSSPASGRG</sequence>
<dbReference type="InterPro" id="IPR041301">
    <property type="entry name" value="PBECR3"/>
</dbReference>
<feature type="compositionally biased region" description="Low complexity" evidence="1">
    <location>
        <begin position="931"/>
        <end position="941"/>
    </location>
</feature>
<organism evidence="3">
    <name type="scientific">uncultured bacterium 878</name>
    <dbReference type="NCBI Taxonomy" id="548895"/>
    <lineage>
        <taxon>Bacteria</taxon>
        <taxon>environmental samples</taxon>
    </lineage>
</organism>
<accession>B8R8L3</accession>
<evidence type="ECO:0000259" key="2">
    <source>
        <dbReference type="Pfam" id="PF18812"/>
    </source>
</evidence>
<dbReference type="EMBL" id="EU910852">
    <property type="protein sequence ID" value="ACF98019.1"/>
    <property type="molecule type" value="Genomic_DNA"/>
</dbReference>
<name>B8R8L3_9BACT</name>
<feature type="region of interest" description="Disordered" evidence="1">
    <location>
        <begin position="507"/>
        <end position="537"/>
    </location>
</feature>
<feature type="region of interest" description="Disordered" evidence="1">
    <location>
        <begin position="38"/>
        <end position="66"/>
    </location>
</feature>
<evidence type="ECO:0000313" key="3">
    <source>
        <dbReference type="EMBL" id="ACF98019.1"/>
    </source>
</evidence>
<protein>
    <recommendedName>
        <fullName evidence="2">Phage-Barnase-EndoU-ColicinE5/D-RelE like nuclease 3 domain-containing protein</fullName>
    </recommendedName>
</protein>
<reference evidence="3" key="1">
    <citation type="journal article" date="2009" name="Appl. Environ. Microbiol.">
        <title>Characterization of denitrification gene clusters of soil bacteria via a metagenomic approach.</title>
        <authorList>
            <person name="Demaneche S."/>
            <person name="Philippot L."/>
            <person name="David M.M."/>
            <person name="Navarro E."/>
            <person name="Vogel T.M."/>
            <person name="Simonet P."/>
        </authorList>
    </citation>
    <scope>NUCLEOTIDE SEQUENCE</scope>
</reference>
<dbReference type="AlphaFoldDB" id="B8R8L3"/>
<feature type="region of interest" description="Disordered" evidence="1">
    <location>
        <begin position="918"/>
        <end position="950"/>
    </location>
</feature>
<feature type="domain" description="Phage-Barnase-EndoU-ColicinE5/D-RelE like nuclease 3" evidence="2">
    <location>
        <begin position="602"/>
        <end position="708"/>
    </location>
</feature>
<evidence type="ECO:0000256" key="1">
    <source>
        <dbReference type="SAM" id="MobiDB-lite"/>
    </source>
</evidence>